<dbReference type="PANTHER" id="PTHR24083">
    <property type="entry name" value="NUCLEAR HORMONE RECEPTOR"/>
    <property type="match status" value="1"/>
</dbReference>
<dbReference type="Gene3D" id="3.30.50.10">
    <property type="entry name" value="Erythroid Transcription Factor GATA-1, subunit A"/>
    <property type="match status" value="1"/>
</dbReference>
<dbReference type="InterPro" id="IPR001628">
    <property type="entry name" value="Znf_hrmn_rcpt"/>
</dbReference>
<dbReference type="SUPFAM" id="SSF57716">
    <property type="entry name" value="Glucocorticoid receptor-like (DNA-binding domain)"/>
    <property type="match status" value="1"/>
</dbReference>
<dbReference type="GO" id="GO:0043565">
    <property type="term" value="F:sequence-specific DNA binding"/>
    <property type="evidence" value="ECO:0007669"/>
    <property type="project" value="InterPro"/>
</dbReference>
<dbReference type="InterPro" id="IPR013088">
    <property type="entry name" value="Znf_NHR/GATA"/>
</dbReference>
<comment type="caution">
    <text evidence="12">The sequence shown here is derived from an EMBL/GenBank/DDBJ whole genome shotgun (WGS) entry which is preliminary data.</text>
</comment>
<feature type="signal peptide" evidence="10">
    <location>
        <begin position="1"/>
        <end position="20"/>
    </location>
</feature>
<keyword evidence="4" id="KW-0862">Zinc</keyword>
<evidence type="ECO:0000256" key="8">
    <source>
        <dbReference type="ARBA" id="ARBA00023170"/>
    </source>
</evidence>
<keyword evidence="7" id="KW-0804">Transcription</keyword>
<evidence type="ECO:0000313" key="12">
    <source>
        <dbReference type="EMBL" id="RCN46527.1"/>
    </source>
</evidence>
<feature type="domain" description="Nuclear receptor" evidence="11">
    <location>
        <begin position="29"/>
        <end position="53"/>
    </location>
</feature>
<keyword evidence="10" id="KW-0732">Signal</keyword>
<keyword evidence="6" id="KW-0238">DNA-binding</keyword>
<keyword evidence="3" id="KW-0863">Zinc-finger</keyword>
<dbReference type="GO" id="GO:0008270">
    <property type="term" value="F:zinc ion binding"/>
    <property type="evidence" value="ECO:0007669"/>
    <property type="project" value="UniProtKB-KW"/>
</dbReference>
<keyword evidence="2" id="KW-0479">Metal-binding</keyword>
<evidence type="ECO:0000259" key="11">
    <source>
        <dbReference type="PROSITE" id="PS51030"/>
    </source>
</evidence>
<evidence type="ECO:0000256" key="7">
    <source>
        <dbReference type="ARBA" id="ARBA00023163"/>
    </source>
</evidence>
<dbReference type="Pfam" id="PF00105">
    <property type="entry name" value="zf-C4"/>
    <property type="match status" value="1"/>
</dbReference>
<keyword evidence="8" id="KW-0675">Receptor</keyword>
<dbReference type="Proteomes" id="UP000252519">
    <property type="component" value="Unassembled WGS sequence"/>
</dbReference>
<evidence type="ECO:0000256" key="5">
    <source>
        <dbReference type="ARBA" id="ARBA00023015"/>
    </source>
</evidence>
<accession>A0A368GU80</accession>
<reference evidence="12 13" key="1">
    <citation type="submission" date="2014-10" db="EMBL/GenBank/DDBJ databases">
        <title>Draft genome of the hookworm Ancylostoma caninum.</title>
        <authorList>
            <person name="Mitreva M."/>
        </authorList>
    </citation>
    <scope>NUCLEOTIDE SEQUENCE [LARGE SCALE GENOMIC DNA]</scope>
    <source>
        <strain evidence="12 13">Baltimore</strain>
    </source>
</reference>
<evidence type="ECO:0000256" key="2">
    <source>
        <dbReference type="ARBA" id="ARBA00022723"/>
    </source>
</evidence>
<evidence type="ECO:0000256" key="4">
    <source>
        <dbReference type="ARBA" id="ARBA00022833"/>
    </source>
</evidence>
<keyword evidence="13" id="KW-1185">Reference proteome</keyword>
<dbReference type="InterPro" id="IPR050274">
    <property type="entry name" value="Nuclear_hormone_rcpt_NR2"/>
</dbReference>
<evidence type="ECO:0000256" key="6">
    <source>
        <dbReference type="ARBA" id="ARBA00023125"/>
    </source>
</evidence>
<dbReference type="AlphaFoldDB" id="A0A368GU80"/>
<evidence type="ECO:0000256" key="10">
    <source>
        <dbReference type="SAM" id="SignalP"/>
    </source>
</evidence>
<keyword evidence="9" id="KW-0539">Nucleus</keyword>
<comment type="similarity">
    <text evidence="1">Belongs to the nuclear hormone receptor family.</text>
</comment>
<evidence type="ECO:0000256" key="1">
    <source>
        <dbReference type="ARBA" id="ARBA00005993"/>
    </source>
</evidence>
<dbReference type="GO" id="GO:0003700">
    <property type="term" value="F:DNA-binding transcription factor activity"/>
    <property type="evidence" value="ECO:0007669"/>
    <property type="project" value="InterPro"/>
</dbReference>
<dbReference type="OrthoDB" id="7634782at2759"/>
<evidence type="ECO:0000256" key="3">
    <source>
        <dbReference type="ARBA" id="ARBA00022771"/>
    </source>
</evidence>
<sequence>MMVYGSRLSFLVRYFKLTWALDISLDPLAEPCAVCGDKSTGTHYGVISCNGCKLIDLTRSSFLRVLFSDTCMT</sequence>
<organism evidence="12 13">
    <name type="scientific">Ancylostoma caninum</name>
    <name type="common">Dog hookworm</name>
    <dbReference type="NCBI Taxonomy" id="29170"/>
    <lineage>
        <taxon>Eukaryota</taxon>
        <taxon>Metazoa</taxon>
        <taxon>Ecdysozoa</taxon>
        <taxon>Nematoda</taxon>
        <taxon>Chromadorea</taxon>
        <taxon>Rhabditida</taxon>
        <taxon>Rhabditina</taxon>
        <taxon>Rhabditomorpha</taxon>
        <taxon>Strongyloidea</taxon>
        <taxon>Ancylostomatidae</taxon>
        <taxon>Ancylostomatinae</taxon>
        <taxon>Ancylostoma</taxon>
    </lineage>
</organism>
<dbReference type="PROSITE" id="PS51030">
    <property type="entry name" value="NUCLEAR_REC_DBD_2"/>
    <property type="match status" value="1"/>
</dbReference>
<evidence type="ECO:0000313" key="13">
    <source>
        <dbReference type="Proteomes" id="UP000252519"/>
    </source>
</evidence>
<protein>
    <submittedName>
        <fullName evidence="12">Zinc finger, C4 type</fullName>
    </submittedName>
</protein>
<evidence type="ECO:0000256" key="9">
    <source>
        <dbReference type="ARBA" id="ARBA00023242"/>
    </source>
</evidence>
<name>A0A368GU80_ANCCA</name>
<dbReference type="EMBL" id="JOJR01000077">
    <property type="protein sequence ID" value="RCN46527.1"/>
    <property type="molecule type" value="Genomic_DNA"/>
</dbReference>
<dbReference type="STRING" id="29170.A0A368GU80"/>
<gene>
    <name evidence="12" type="ORF">ANCCAN_07386</name>
</gene>
<proteinExistence type="inferred from homology"/>
<keyword evidence="5" id="KW-0805">Transcription regulation</keyword>
<feature type="chain" id="PRO_5016993130" evidence="10">
    <location>
        <begin position="21"/>
        <end position="73"/>
    </location>
</feature>